<name>A0A449AWP1_9BACT</name>
<dbReference type="EMBL" id="LR215024">
    <property type="protein sequence ID" value="VEU71108.1"/>
    <property type="molecule type" value="Genomic_DNA"/>
</dbReference>
<proteinExistence type="predicted"/>
<accession>A0A449AWP1</accession>
<evidence type="ECO:0000313" key="2">
    <source>
        <dbReference type="EMBL" id="VEU71108.1"/>
    </source>
</evidence>
<dbReference type="NCBIfam" id="NF012210">
    <property type="entry name" value="PDxFFG"/>
    <property type="match status" value="1"/>
</dbReference>
<protein>
    <recommendedName>
        <fullName evidence="4">PDxFFG protein</fullName>
    </recommendedName>
</protein>
<evidence type="ECO:0000256" key="1">
    <source>
        <dbReference type="SAM" id="Coils"/>
    </source>
</evidence>
<keyword evidence="3" id="KW-1185">Reference proteome</keyword>
<evidence type="ECO:0000313" key="3">
    <source>
        <dbReference type="Proteomes" id="UP000290815"/>
    </source>
</evidence>
<dbReference type="RefSeq" id="WP_027333408.1">
    <property type="nucleotide sequence ID" value="NZ_LR215024.1"/>
</dbReference>
<dbReference type="KEGG" id="mgly:NCTC10194_00685"/>
<feature type="coiled-coil region" evidence="1">
    <location>
        <begin position="1477"/>
        <end position="1504"/>
    </location>
</feature>
<gene>
    <name evidence="2" type="ORF">NCTC10194_00685</name>
</gene>
<organism evidence="2 3">
    <name type="scientific">Mycoplasmopsis glycophila</name>
    <dbReference type="NCBI Taxonomy" id="171285"/>
    <lineage>
        <taxon>Bacteria</taxon>
        <taxon>Bacillati</taxon>
        <taxon>Mycoplasmatota</taxon>
        <taxon>Mycoplasmoidales</taxon>
        <taxon>Metamycoplasmataceae</taxon>
        <taxon>Mycoplasmopsis</taxon>
    </lineage>
</organism>
<dbReference type="Proteomes" id="UP000290815">
    <property type="component" value="Chromosome"/>
</dbReference>
<keyword evidence="1" id="KW-0175">Coiled coil</keyword>
<sequence length="1790" mass="204750">MAKKLSLKSKILISLGMIAAGAGIAYGSMYQYAQNSDEVLGSDRPYSKEQLANRYAEIRKSDGELAPTLSILDPLKENKVADLNEDGTLFWFLDQPSQKMDLETFFRAYFERYQESFVLEVKYASFSFYNEYVLAVKPKQFINFSKWFMNEVAWGPDILTLESFRIVPGAEQRGNSITLGSHSTDRKESSEIKFFPDAFFGSLPIFNQAGGRGLAQDSLGYSAFSKNVNLETLEEYLSNIPLATALMNNEERSFTTSYAEDNDISRDATPNIEHFQGLLMPGRLFDKEFLAYEDQDSANEVSVTLSESNKISQKPILILPINTTEEEFNKLKEEQPVLLKNAQFSDLFKVKVADVVKQKLVDPSARKTPISMRVSFESEEHGDFDYFFKEVPGSYLEIVSLDTFRNTINGSIDNFLDFYDFNSYLNKELYVHQKENKDGTKEIQFFGSLAEAQDKLRQSGIQKNSLYKISEFSKEKLIDGSWNLDVILENITKRNLPGIKSELVLSFNSKEIKSNYNKKLEFFYFKKAIGYKGSIKPIVLSPGPENVNLTDEEGNPIRGLKSRDYQLFNEVYSGLVDIITTKYPHLLKELDGPHIEETINDQGFYEYKVVDGPYKGINDGDRIGLPLILNALIENYPGISTDFLKYVGTHEYGHHYTLEGSQGLNNQNNSVVVGALNTRGGANIQSYYSYDALKNYLDARTGLNIVRVDALGNETPNGEFINFAFNKVNSNDIYKETDDDIWGSTKSNDNVFDVIDNKLRRFLQSYETMKQAAKLRDVRLGDMFIANSFDRHSGTLNPFIEGKMSAFNKERKFEILSDEHILNIVLDGRMEQIPYVIQDNGNVDVKVIETKQNQNHKYLVTKINVHNLDGSPVIDVPLYEELSDESWDYVQKKVNAIQQGILNLIRANGNDSGWNQLSTILGGQPDISLNTLLESEPWTIWTQSVLTRKDAVEKDPFYNLYGYEYKNQRRKGYSYLALSPNNNYLNWFFIRQGYFAKNISDQMPDSISTGSDAIMKLKDATYEGNFAEVNSVVYFNENSKYSFPFVQTSKTSIDLFSDRITNRLQDFADRFDLTKAYGYNFLGFDSFWVSKNVQSENAVGFLDTENNFVLEPESGSWPIAIRFKAFNSINSKLERSLLNVETIKVDGNEESAFVFANFQEFLDYFAIDYSQFIKVGITNDNSKAKFNINLEYAKTKFNFDKFREELRKSITEDNKAEIESILASDQALANEWFRLFTKSNLFFTIKDFNPATQLVANQAILSTDYGITVLEPELRDNYYEDSSFIPEDKQRTGITIERLQDLILEVAKKHGVTTESDLNNLNSFDFYQLIGQSVKIKNNGINTPSYFSNFTYFKISTGNPSSDFLTYNLTRVEPLVNDKFTDYIYSFPETLTRDYVQTTYVPSYNNFGNLPSYLSNVNEATTGLDYIVDATKLLWINDTKLSHLEINNAQITLNAYKKFLISKDEIVKERTAAFIKKEEIKPELERLQAELEEAKKEPDTALRNTLISNIASEKLNLYSFLGTLADKVKELTNQGNAKVITIDSSLLAEDQTDSRDSSYFGKFITNSNGYFKDRWEKDMIDMKLYDDNGNPVVIPEKDRRLEFNGKKIDNQPEAFFISQLLNFGVGSRNISGIFRNKKFDALAMFGYIENEYASKAKYIKFVDVENPSVVRYLPINIENTNNIFYLRKQGDPNSKAKLEDYGYTSWISDYEYMGKYRDTLLQPKHSYYVEFVDENKQSLVEMKLGNVETIAENGKLISQSPIILTNEVDANGEKTGKVVLKINYQFNILG</sequence>
<evidence type="ECO:0008006" key="4">
    <source>
        <dbReference type="Google" id="ProtNLM"/>
    </source>
</evidence>
<reference evidence="2 3" key="1">
    <citation type="submission" date="2019-01" db="EMBL/GenBank/DDBJ databases">
        <authorList>
            <consortium name="Pathogen Informatics"/>
        </authorList>
    </citation>
    <scope>NUCLEOTIDE SEQUENCE [LARGE SCALE GENOMIC DNA]</scope>
    <source>
        <strain evidence="2 3">NCTC10194</strain>
    </source>
</reference>